<proteinExistence type="predicted"/>
<dbReference type="InterPro" id="IPR000160">
    <property type="entry name" value="GGDEF_dom"/>
</dbReference>
<reference evidence="3 4" key="1">
    <citation type="submission" date="2023-02" db="EMBL/GenBank/DDBJ databases">
        <title>Genome Sequence of L. cardiaca H63T.</title>
        <authorList>
            <person name="Lopez A.E."/>
            <person name="Cianciotto N.P."/>
        </authorList>
    </citation>
    <scope>NUCLEOTIDE SEQUENCE [LARGE SCALE GENOMIC DNA]</scope>
    <source>
        <strain evidence="3 4">H63</strain>
    </source>
</reference>
<dbReference type="InterPro" id="IPR052155">
    <property type="entry name" value="Biofilm_reg_signaling"/>
</dbReference>
<dbReference type="EMBL" id="CP119078">
    <property type="protein sequence ID" value="WED43289.1"/>
    <property type="molecule type" value="Genomic_DNA"/>
</dbReference>
<dbReference type="InterPro" id="IPR000014">
    <property type="entry name" value="PAS"/>
</dbReference>
<organism evidence="3 4">
    <name type="scientific">Legionella cardiaca</name>
    <dbReference type="NCBI Taxonomy" id="1071983"/>
    <lineage>
        <taxon>Bacteria</taxon>
        <taxon>Pseudomonadati</taxon>
        <taxon>Pseudomonadota</taxon>
        <taxon>Gammaproteobacteria</taxon>
        <taxon>Legionellales</taxon>
        <taxon>Legionellaceae</taxon>
        <taxon>Legionella</taxon>
    </lineage>
</organism>
<dbReference type="PANTHER" id="PTHR44757:SF2">
    <property type="entry name" value="BIOFILM ARCHITECTURE MAINTENANCE PROTEIN MBAA"/>
    <property type="match status" value="1"/>
</dbReference>
<dbReference type="SUPFAM" id="SSF141868">
    <property type="entry name" value="EAL domain-like"/>
    <property type="match status" value="1"/>
</dbReference>
<keyword evidence="4" id="KW-1185">Reference proteome</keyword>
<feature type="domain" description="EAL" evidence="1">
    <location>
        <begin position="416"/>
        <end position="672"/>
    </location>
</feature>
<dbReference type="InterPro" id="IPR043128">
    <property type="entry name" value="Rev_trsase/Diguanyl_cyclase"/>
</dbReference>
<dbReference type="Pfam" id="PF13426">
    <property type="entry name" value="PAS_9"/>
    <property type="match status" value="1"/>
</dbReference>
<dbReference type="Pfam" id="PF00990">
    <property type="entry name" value="GGDEF"/>
    <property type="match status" value="1"/>
</dbReference>
<accession>A0ABY8AS50</accession>
<dbReference type="SUPFAM" id="SSF55785">
    <property type="entry name" value="PYP-like sensor domain (PAS domain)"/>
    <property type="match status" value="1"/>
</dbReference>
<dbReference type="PROSITE" id="PS50883">
    <property type="entry name" value="EAL"/>
    <property type="match status" value="1"/>
</dbReference>
<dbReference type="PANTHER" id="PTHR44757">
    <property type="entry name" value="DIGUANYLATE CYCLASE DGCP"/>
    <property type="match status" value="1"/>
</dbReference>
<evidence type="ECO:0000259" key="1">
    <source>
        <dbReference type="PROSITE" id="PS50883"/>
    </source>
</evidence>
<feature type="domain" description="GGDEF" evidence="2">
    <location>
        <begin position="274"/>
        <end position="407"/>
    </location>
</feature>
<dbReference type="InterPro" id="IPR001633">
    <property type="entry name" value="EAL_dom"/>
</dbReference>
<sequence length="673" mass="77121">MKDDKILAIITQLRRTLSKMELSLGVIDDAIIWTNNHGIIMWCNEQFSHLIKRPHIAILGNAIDELIQLRQANNVISFKDYLSLQGRHDFNIYNLLRDGNPIFLEVYLRQFQSLDEEISLIIIMREITEKQKSQEKIKFLASIPENNAAPIFSVSYNKELLFINEAANALFEFWEKTCGHRIPPNVLTAINLAIKEQKEQLIEETCLENEYLFSITPGSLHYVNVYGTNITSRKKAEKELLYLSSHDILTNLYNRSAFEKTLNKTITRSRQNHEQFAILLLDLDNFKQVNDTFGHHVGDQLLVTVAKHLRENIRANDIVARLGGDEFVILLSNIKTEQEVDKFAKSLIRRFNKPIELENHCFLATVSAGIVIAPKSGKDASTLLKNADMALYTVKELGRNNYQFFTNTIHNNFSRRSEIEMSLIDAMRKEEFYLVYQPQYKLPRKQIIGMEVLLRWQHPTLGAVMPAEFIPITEKNGLILQLGEWVLRSACKQYMSWQDQGIIARNINLAINLSPKQLEDKNFLNSMKNILQETNMSAKNLELELTETAVMTSAVDLDDSLKQLKSMGIKLSIDDFGTGYSSLTRLKDLPVNSLKIDKSFIRDLATDSDHATIVKSIIGLGNSLGLNVITEGVETEEQLNLLFQYQCTMAQGFYFEKQPLTVDEMSRLLQQNF</sequence>
<dbReference type="InterPro" id="IPR029787">
    <property type="entry name" value="Nucleotide_cyclase"/>
</dbReference>
<dbReference type="Gene3D" id="3.30.70.270">
    <property type="match status" value="1"/>
</dbReference>
<dbReference type="PROSITE" id="PS50887">
    <property type="entry name" value="GGDEF"/>
    <property type="match status" value="1"/>
</dbReference>
<dbReference type="SUPFAM" id="SSF55073">
    <property type="entry name" value="Nucleotide cyclase"/>
    <property type="match status" value="1"/>
</dbReference>
<dbReference type="Proteomes" id="UP001222087">
    <property type="component" value="Chromosome"/>
</dbReference>
<dbReference type="CDD" id="cd01948">
    <property type="entry name" value="EAL"/>
    <property type="match status" value="1"/>
</dbReference>
<gene>
    <name evidence="3" type="ORF">PXX05_00495</name>
</gene>
<evidence type="ECO:0000313" key="3">
    <source>
        <dbReference type="EMBL" id="WED43289.1"/>
    </source>
</evidence>
<dbReference type="SMART" id="SM00052">
    <property type="entry name" value="EAL"/>
    <property type="match status" value="1"/>
</dbReference>
<dbReference type="CDD" id="cd01949">
    <property type="entry name" value="GGDEF"/>
    <property type="match status" value="1"/>
</dbReference>
<dbReference type="SMART" id="SM00267">
    <property type="entry name" value="GGDEF"/>
    <property type="match status" value="1"/>
</dbReference>
<dbReference type="Pfam" id="PF00563">
    <property type="entry name" value="EAL"/>
    <property type="match status" value="1"/>
</dbReference>
<dbReference type="InterPro" id="IPR035965">
    <property type="entry name" value="PAS-like_dom_sf"/>
</dbReference>
<dbReference type="NCBIfam" id="TIGR00254">
    <property type="entry name" value="GGDEF"/>
    <property type="match status" value="1"/>
</dbReference>
<evidence type="ECO:0000313" key="4">
    <source>
        <dbReference type="Proteomes" id="UP001222087"/>
    </source>
</evidence>
<dbReference type="InterPro" id="IPR035919">
    <property type="entry name" value="EAL_sf"/>
</dbReference>
<evidence type="ECO:0000259" key="2">
    <source>
        <dbReference type="PROSITE" id="PS50887"/>
    </source>
</evidence>
<dbReference type="RefSeq" id="WP_275089102.1">
    <property type="nucleotide sequence ID" value="NZ_CP119078.1"/>
</dbReference>
<name>A0ABY8AS50_9GAMM</name>
<dbReference type="Gene3D" id="3.20.20.450">
    <property type="entry name" value="EAL domain"/>
    <property type="match status" value="1"/>
</dbReference>
<protein>
    <submittedName>
        <fullName evidence="3">EAL domain-containing protein</fullName>
    </submittedName>
</protein>
<dbReference type="Gene3D" id="3.30.450.20">
    <property type="entry name" value="PAS domain"/>
    <property type="match status" value="1"/>
</dbReference>